<name>A0A2P1P949_9RICK</name>
<evidence type="ECO:0000313" key="4">
    <source>
        <dbReference type="EMBL" id="AVP87802.1"/>
    </source>
</evidence>
<feature type="repeat" description="ANK" evidence="3">
    <location>
        <begin position="240"/>
        <end position="272"/>
    </location>
</feature>
<dbReference type="InterPro" id="IPR051165">
    <property type="entry name" value="Multifunctional_ANK_Repeat"/>
</dbReference>
<dbReference type="SMART" id="SM00248">
    <property type="entry name" value="ANK"/>
    <property type="match status" value="14"/>
</dbReference>
<dbReference type="Pfam" id="PF12796">
    <property type="entry name" value="Ank_2"/>
    <property type="match status" value="3"/>
</dbReference>
<feature type="repeat" description="ANK" evidence="3">
    <location>
        <begin position="467"/>
        <end position="499"/>
    </location>
</feature>
<dbReference type="PROSITE" id="PS50297">
    <property type="entry name" value="ANK_REP_REGION"/>
    <property type="match status" value="6"/>
</dbReference>
<feature type="repeat" description="ANK" evidence="3">
    <location>
        <begin position="207"/>
        <end position="239"/>
    </location>
</feature>
<evidence type="ECO:0000256" key="2">
    <source>
        <dbReference type="ARBA" id="ARBA00023043"/>
    </source>
</evidence>
<sequence>MPTIDTHNRISKANNLHKRFTMSSIDIDMNNEAKIYPDKLEEVSFPILGELGQKKFNLLFAAALKGDGNEIMLLLRQGAALHALSPNAWGLAHALACGVRGEFLEALLEKGLNLNLEGPNGMVPIQLAARSSNLNVIKWFIAKGLGARDLEDLDLLHHIAEGKVNKLADEFKDAQSDEGEDVFLHQTITSKYLIEEHKLSVDTKNSDNWTPLHLAAREGNTVLMGLLINSGANFNSPGHLDKTPLHEAISGGHLEAVKLLVSLGVSLQDPDRSYDSCPMRTALENGQIHIAEYFIEQDVNPLRGSYGVDLISCAMNAMQLHVMKWYSDLGVEIKKYLRDRDSAQNPKLDVEILKWLKSIDFDLTQPLNSNTLMHIAALDGQVDVMEYLRKQGLELDEVNYQLMTPVHRAAWSGHLNVLKYLKSQEINLNQADKDGQTPIFYAIQSGNFEVINYLIENGEDLKRKDKYNNNLLHIAVRQNNISIIHWLLSKGVAVNQINDDDDTPFDEVIKSDTKNVKVLKLLEAYGARVIPEDIEEVGADILYNEGSMSDGSGVKAIRIELISWFVEHGLSEGFLEEFVISLIYECCKRGRIDKLSTLEKYMDGVPLKMRNVQDLVKYAAMHQKSSILKWLEVREIDFTATFFNLEDDTYNINCQIFAAKWIADYGVEAHISATVGERLFKYANRYDNPKAVEFIQNIKTTCGTIESPKNIDQNLLYNAVALGNIELIKKFYMKGGNLNISDQEGNTLLHHALSKKASDDNSEVIEFLIENGISLNATNNLGLSPLKLAIDFKKYNVVLLLCSLGAKIDVDDKNTLLCFLEQEQLDKVFAGDNLEQQAKAIFHIIYSYRSTVEYQDSELDKILGNKLSLIESAIETDIREIITKHNYIGLDHVSVNQSEQEVYSINLDTPKSRNVVEETGQDVMGEVEANSCCCLIS</sequence>
<dbReference type="EMBL" id="CP027845">
    <property type="protein sequence ID" value="AVP87802.1"/>
    <property type="molecule type" value="Genomic_DNA"/>
</dbReference>
<dbReference type="SUPFAM" id="SSF48403">
    <property type="entry name" value="Ankyrin repeat"/>
    <property type="match status" value="3"/>
</dbReference>
<reference evidence="4 5" key="1">
    <citation type="submission" date="2018-03" db="EMBL/GenBank/DDBJ databases">
        <title>A gene transfer event suggests a long-term partnership between eustigmatophyte algae and a novel lineage of endosymbiotic bacteria.</title>
        <authorList>
            <person name="Yurchenko T."/>
            <person name="Sevcikova T."/>
            <person name="Pribyl P."/>
            <person name="El Karkouri K."/>
            <person name="Klimes V."/>
            <person name="Amaral R."/>
            <person name="Zbrankova V."/>
            <person name="Kim E."/>
            <person name="Raoult D."/>
            <person name="Santos L.M.A."/>
            <person name="Elias M."/>
        </authorList>
    </citation>
    <scope>NUCLEOTIDE SEQUENCE [LARGE SCALE GENOMIC DNA]</scope>
    <source>
        <strain evidence="4">CCALA 838</strain>
    </source>
</reference>
<dbReference type="InterPro" id="IPR002110">
    <property type="entry name" value="Ankyrin_rpt"/>
</dbReference>
<feature type="repeat" description="ANK" evidence="3">
    <location>
        <begin position="744"/>
        <end position="780"/>
    </location>
</feature>
<dbReference type="InterPro" id="IPR036770">
    <property type="entry name" value="Ankyrin_rpt-contain_sf"/>
</dbReference>
<proteinExistence type="predicted"/>
<feature type="repeat" description="ANK" evidence="3">
    <location>
        <begin position="401"/>
        <end position="433"/>
    </location>
</feature>
<feature type="repeat" description="ANK" evidence="3">
    <location>
        <begin position="434"/>
        <end position="466"/>
    </location>
</feature>
<keyword evidence="5" id="KW-1185">Reference proteome</keyword>
<gene>
    <name evidence="4" type="ORF">phytr_8710</name>
</gene>
<accession>A0A2P1P949</accession>
<protein>
    <submittedName>
        <fullName evidence="4">Uncharacterized protein</fullName>
    </submittedName>
</protein>
<feature type="repeat" description="ANK" evidence="3">
    <location>
        <begin position="781"/>
        <end position="813"/>
    </location>
</feature>
<dbReference type="PANTHER" id="PTHR24123:SF33">
    <property type="entry name" value="PROTEIN HOS4"/>
    <property type="match status" value="1"/>
</dbReference>
<evidence type="ECO:0000313" key="5">
    <source>
        <dbReference type="Proteomes" id="UP000241762"/>
    </source>
</evidence>
<dbReference type="AlphaFoldDB" id="A0A2P1P949"/>
<dbReference type="KEGG" id="ptc:phytr_8710"/>
<organism evidence="4 5">
    <name type="scientific">Candidatus Phycorickettsia trachydisci</name>
    <dbReference type="NCBI Taxonomy" id="2115978"/>
    <lineage>
        <taxon>Bacteria</taxon>
        <taxon>Pseudomonadati</taxon>
        <taxon>Pseudomonadota</taxon>
        <taxon>Alphaproteobacteria</taxon>
        <taxon>Rickettsiales</taxon>
        <taxon>Rickettsiaceae</taxon>
        <taxon>Candidatus Phycorickettsia</taxon>
    </lineage>
</organism>
<dbReference type="Proteomes" id="UP000241762">
    <property type="component" value="Chromosome"/>
</dbReference>
<dbReference type="PROSITE" id="PS50088">
    <property type="entry name" value="ANK_REPEAT"/>
    <property type="match status" value="8"/>
</dbReference>
<dbReference type="Pfam" id="PF13637">
    <property type="entry name" value="Ank_4"/>
    <property type="match status" value="1"/>
</dbReference>
<keyword evidence="2 3" id="KW-0040">ANK repeat</keyword>
<evidence type="ECO:0000256" key="3">
    <source>
        <dbReference type="PROSITE-ProRule" id="PRU00023"/>
    </source>
</evidence>
<feature type="repeat" description="ANK" evidence="3">
    <location>
        <begin position="368"/>
        <end position="400"/>
    </location>
</feature>
<keyword evidence="1" id="KW-0677">Repeat</keyword>
<dbReference type="PANTHER" id="PTHR24123">
    <property type="entry name" value="ANKYRIN REPEAT-CONTAINING"/>
    <property type="match status" value="1"/>
</dbReference>
<dbReference type="Gene3D" id="1.25.40.20">
    <property type="entry name" value="Ankyrin repeat-containing domain"/>
    <property type="match status" value="4"/>
</dbReference>
<evidence type="ECO:0000256" key="1">
    <source>
        <dbReference type="ARBA" id="ARBA00022737"/>
    </source>
</evidence>